<dbReference type="Proteomes" id="UP001148185">
    <property type="component" value="Unassembled WGS sequence"/>
</dbReference>
<sequence length="159" mass="18449">MTNTKITVKGVPPKWDDAEFEARVDSWVNVYRGTTQCMEFVRSPLPHDFLELVASKVSEGYTVARNQGVTHEALNHSCWMIKPDDEQQKDIDDIRVRVKAEYVEFLQGEHVRYQDLLRQQLIQAAEAKEQKKIDDARNKRMSEIEKEVSNTFSPLVIPE</sequence>
<protein>
    <submittedName>
        <fullName evidence="1">Uncharacterized protein</fullName>
    </submittedName>
</protein>
<evidence type="ECO:0000313" key="1">
    <source>
        <dbReference type="EMBL" id="MDD1011890.1"/>
    </source>
</evidence>
<dbReference type="AlphaFoldDB" id="A0A9X4C845"/>
<organism evidence="1 2">
    <name type="scientific">Pseudomonas shahriarae</name>
    <dbReference type="NCBI Taxonomy" id="2745512"/>
    <lineage>
        <taxon>Bacteria</taxon>
        <taxon>Pseudomonadati</taxon>
        <taxon>Pseudomonadota</taxon>
        <taxon>Gammaproteobacteria</taxon>
        <taxon>Pseudomonadales</taxon>
        <taxon>Pseudomonadaceae</taxon>
        <taxon>Pseudomonas</taxon>
    </lineage>
</organism>
<proteinExistence type="predicted"/>
<accession>A0A9X4C845</accession>
<comment type="caution">
    <text evidence="1">The sequence shown here is derived from an EMBL/GenBank/DDBJ whole genome shotgun (WGS) entry which is preliminary data.</text>
</comment>
<dbReference type="EMBL" id="JAMDHA010000082">
    <property type="protein sequence ID" value="MDD1011890.1"/>
    <property type="molecule type" value="Genomic_DNA"/>
</dbReference>
<name>A0A9X4C845_9PSED</name>
<reference evidence="1 2" key="1">
    <citation type="submission" date="2022-05" db="EMBL/GenBank/DDBJ databases">
        <title>Novel Pseudomonas spp. Isolated from a Rainbow Trout Aquaculture Facility.</title>
        <authorList>
            <person name="Testerman T."/>
            <person name="Graf J."/>
        </authorList>
    </citation>
    <scope>NUCLEOTIDE SEQUENCE [LARGE SCALE GENOMIC DNA]</scope>
    <source>
        <strain evidence="1 2">ID1042</strain>
    </source>
</reference>
<evidence type="ECO:0000313" key="2">
    <source>
        <dbReference type="Proteomes" id="UP001148185"/>
    </source>
</evidence>
<keyword evidence="2" id="KW-1185">Reference proteome</keyword>
<gene>
    <name evidence="1" type="ORF">M5G27_31095</name>
</gene>
<dbReference type="RefSeq" id="WP_108226705.1">
    <property type="nucleotide sequence ID" value="NZ_JAMDHA010000082.1"/>
</dbReference>